<keyword evidence="3" id="KW-1185">Reference proteome</keyword>
<gene>
    <name evidence="2" type="ORF">SCUCBS95973_009913</name>
</gene>
<feature type="non-terminal residue" evidence="2">
    <location>
        <position position="210"/>
    </location>
</feature>
<reference evidence="2 3" key="1">
    <citation type="submission" date="2024-01" db="EMBL/GenBank/DDBJ databases">
        <authorList>
            <person name="Allen C."/>
            <person name="Tagirdzhanova G."/>
        </authorList>
    </citation>
    <scope>NUCLEOTIDE SEQUENCE [LARGE SCALE GENOMIC DNA]</scope>
</reference>
<dbReference type="Proteomes" id="UP001642405">
    <property type="component" value="Unassembled WGS sequence"/>
</dbReference>
<comment type="caution">
    <text evidence="2">The sequence shown here is derived from an EMBL/GenBank/DDBJ whole genome shotgun (WGS) entry which is preliminary data.</text>
</comment>
<dbReference type="EMBL" id="CAWUHB010000143">
    <property type="protein sequence ID" value="CAK7237294.1"/>
    <property type="molecule type" value="Genomic_DNA"/>
</dbReference>
<evidence type="ECO:0000313" key="2">
    <source>
        <dbReference type="EMBL" id="CAK7237294.1"/>
    </source>
</evidence>
<name>A0ABP0CYS7_9PEZI</name>
<feature type="region of interest" description="Disordered" evidence="1">
    <location>
        <begin position="92"/>
        <end position="127"/>
    </location>
</feature>
<sequence length="210" mass="21962">MSPGTDFFSMMLRHIHHATASVERKIALYSYTPLDTESSPSSPAIGTRRGPPTLLQSRYGKLILAGVLVAVLFLAGSAADVPSTIADYAGGRGGKNTSPDVPPASSIPARPPAGTPADAPADAANAPATPNNAAEFTLESARAMITKEEYIEAVMKNPVEGTLDLAPIRAKCDSVVFQPGLVWHCELVNGGIGNVGNMWLNCVRYAMEAG</sequence>
<accession>A0ABP0CYS7</accession>
<proteinExistence type="predicted"/>
<feature type="compositionally biased region" description="Low complexity" evidence="1">
    <location>
        <begin position="115"/>
        <end position="127"/>
    </location>
</feature>
<evidence type="ECO:0000313" key="3">
    <source>
        <dbReference type="Proteomes" id="UP001642405"/>
    </source>
</evidence>
<protein>
    <submittedName>
        <fullName evidence="2">Uncharacterized protein</fullName>
    </submittedName>
</protein>
<organism evidence="2 3">
    <name type="scientific">Sporothrix curviconia</name>
    <dbReference type="NCBI Taxonomy" id="1260050"/>
    <lineage>
        <taxon>Eukaryota</taxon>
        <taxon>Fungi</taxon>
        <taxon>Dikarya</taxon>
        <taxon>Ascomycota</taxon>
        <taxon>Pezizomycotina</taxon>
        <taxon>Sordariomycetes</taxon>
        <taxon>Sordariomycetidae</taxon>
        <taxon>Ophiostomatales</taxon>
        <taxon>Ophiostomataceae</taxon>
        <taxon>Sporothrix</taxon>
    </lineage>
</organism>
<evidence type="ECO:0000256" key="1">
    <source>
        <dbReference type="SAM" id="MobiDB-lite"/>
    </source>
</evidence>